<gene>
    <name evidence="3" type="ORF">H8K26_00220</name>
</gene>
<dbReference type="EMBL" id="JACOFT010000001">
    <property type="protein sequence ID" value="MBC3809852.1"/>
    <property type="molecule type" value="Genomic_DNA"/>
</dbReference>
<accession>A0ABR6XAG1</accession>
<sequence length="104" mass="11421">MKSSLKNTTIFAVAMCAAVFISGSAFNTVTHGTQNKIQTVTITAKAMTEAQKLAYDAEQNGIQTVVISAKRLTPEQKLAMDQQDQQNQFKQQSVAEKNNRRTAI</sequence>
<proteinExistence type="predicted"/>
<keyword evidence="2" id="KW-0732">Signal</keyword>
<dbReference type="Proteomes" id="UP000637632">
    <property type="component" value="Unassembled WGS sequence"/>
</dbReference>
<organism evidence="3 4">
    <name type="scientific">Undibacterium aquatile</name>
    <dbReference type="NCBI Taxonomy" id="1537398"/>
    <lineage>
        <taxon>Bacteria</taxon>
        <taxon>Pseudomonadati</taxon>
        <taxon>Pseudomonadota</taxon>
        <taxon>Betaproteobacteria</taxon>
        <taxon>Burkholderiales</taxon>
        <taxon>Oxalobacteraceae</taxon>
        <taxon>Undibacterium</taxon>
    </lineage>
</organism>
<dbReference type="RefSeq" id="WP_190476469.1">
    <property type="nucleotide sequence ID" value="NZ_JACOFT010000001.1"/>
</dbReference>
<keyword evidence="4" id="KW-1185">Reference proteome</keyword>
<feature type="chain" id="PRO_5046385244" evidence="2">
    <location>
        <begin position="28"/>
        <end position="104"/>
    </location>
</feature>
<comment type="caution">
    <text evidence="3">The sequence shown here is derived from an EMBL/GenBank/DDBJ whole genome shotgun (WGS) entry which is preliminary data.</text>
</comment>
<evidence type="ECO:0000313" key="3">
    <source>
        <dbReference type="EMBL" id="MBC3809852.1"/>
    </source>
</evidence>
<reference evidence="3 4" key="1">
    <citation type="submission" date="2020-08" db="EMBL/GenBank/DDBJ databases">
        <title>Novel species isolated from subtropical streams in China.</title>
        <authorList>
            <person name="Lu H."/>
        </authorList>
    </citation>
    <scope>NUCLEOTIDE SEQUENCE [LARGE SCALE GENOMIC DNA]</scope>
    <source>
        <strain evidence="3 4">CCTCC AB 2015119</strain>
    </source>
</reference>
<protein>
    <submittedName>
        <fullName evidence="3">Uncharacterized protein</fullName>
    </submittedName>
</protein>
<evidence type="ECO:0000256" key="2">
    <source>
        <dbReference type="SAM" id="SignalP"/>
    </source>
</evidence>
<evidence type="ECO:0000256" key="1">
    <source>
        <dbReference type="SAM" id="MobiDB-lite"/>
    </source>
</evidence>
<name>A0ABR6XAG1_9BURK</name>
<feature type="region of interest" description="Disordered" evidence="1">
    <location>
        <begin position="77"/>
        <end position="104"/>
    </location>
</feature>
<feature type="signal peptide" evidence="2">
    <location>
        <begin position="1"/>
        <end position="27"/>
    </location>
</feature>
<evidence type="ECO:0000313" key="4">
    <source>
        <dbReference type="Proteomes" id="UP000637632"/>
    </source>
</evidence>
<feature type="compositionally biased region" description="Low complexity" evidence="1">
    <location>
        <begin position="82"/>
        <end position="92"/>
    </location>
</feature>